<dbReference type="AlphaFoldDB" id="A0A5B7I156"/>
<evidence type="ECO:0000313" key="3">
    <source>
        <dbReference type="Proteomes" id="UP000324222"/>
    </source>
</evidence>
<evidence type="ECO:0000313" key="2">
    <source>
        <dbReference type="EMBL" id="MPC75676.1"/>
    </source>
</evidence>
<feature type="signal peptide" evidence="1">
    <location>
        <begin position="1"/>
        <end position="22"/>
    </location>
</feature>
<evidence type="ECO:0000256" key="1">
    <source>
        <dbReference type="SAM" id="SignalP"/>
    </source>
</evidence>
<sequence length="71" mass="8182">MTRTHPSLASSLALSLYHCTSCQNPLLMHSQLQPTHTYSSLLHRYPYYIKRISSVSRTVGQGWTLILHKRL</sequence>
<dbReference type="EMBL" id="VSRR010041633">
    <property type="protein sequence ID" value="MPC75676.1"/>
    <property type="molecule type" value="Genomic_DNA"/>
</dbReference>
<accession>A0A5B7I156</accession>
<reference evidence="2 3" key="1">
    <citation type="submission" date="2019-05" db="EMBL/GenBank/DDBJ databases">
        <title>Another draft genome of Portunus trituberculatus and its Hox gene families provides insights of decapod evolution.</title>
        <authorList>
            <person name="Jeong J.-H."/>
            <person name="Song I."/>
            <person name="Kim S."/>
            <person name="Choi T."/>
            <person name="Kim D."/>
            <person name="Ryu S."/>
            <person name="Kim W."/>
        </authorList>
    </citation>
    <scope>NUCLEOTIDE SEQUENCE [LARGE SCALE GENOMIC DNA]</scope>
    <source>
        <tissue evidence="2">Muscle</tissue>
    </source>
</reference>
<feature type="chain" id="PRO_5022932488" evidence="1">
    <location>
        <begin position="23"/>
        <end position="71"/>
    </location>
</feature>
<gene>
    <name evidence="2" type="ORF">E2C01_070069</name>
</gene>
<protein>
    <submittedName>
        <fullName evidence="2">Uncharacterized protein</fullName>
    </submittedName>
</protein>
<proteinExistence type="predicted"/>
<keyword evidence="1" id="KW-0732">Signal</keyword>
<keyword evidence="3" id="KW-1185">Reference proteome</keyword>
<comment type="caution">
    <text evidence="2">The sequence shown here is derived from an EMBL/GenBank/DDBJ whole genome shotgun (WGS) entry which is preliminary data.</text>
</comment>
<dbReference type="Proteomes" id="UP000324222">
    <property type="component" value="Unassembled WGS sequence"/>
</dbReference>
<organism evidence="2 3">
    <name type="scientific">Portunus trituberculatus</name>
    <name type="common">Swimming crab</name>
    <name type="synonym">Neptunus trituberculatus</name>
    <dbReference type="NCBI Taxonomy" id="210409"/>
    <lineage>
        <taxon>Eukaryota</taxon>
        <taxon>Metazoa</taxon>
        <taxon>Ecdysozoa</taxon>
        <taxon>Arthropoda</taxon>
        <taxon>Crustacea</taxon>
        <taxon>Multicrustacea</taxon>
        <taxon>Malacostraca</taxon>
        <taxon>Eumalacostraca</taxon>
        <taxon>Eucarida</taxon>
        <taxon>Decapoda</taxon>
        <taxon>Pleocyemata</taxon>
        <taxon>Brachyura</taxon>
        <taxon>Eubrachyura</taxon>
        <taxon>Portunoidea</taxon>
        <taxon>Portunidae</taxon>
        <taxon>Portuninae</taxon>
        <taxon>Portunus</taxon>
    </lineage>
</organism>
<name>A0A5B7I156_PORTR</name>